<dbReference type="InterPro" id="IPR013324">
    <property type="entry name" value="RNA_pol_sigma_r3/r4-like"/>
</dbReference>
<dbReference type="GO" id="GO:0003899">
    <property type="term" value="F:DNA-directed RNA polymerase activity"/>
    <property type="evidence" value="ECO:0007669"/>
    <property type="project" value="InterPro"/>
</dbReference>
<dbReference type="Proteomes" id="UP000295611">
    <property type="component" value="Unassembled WGS sequence"/>
</dbReference>
<organism evidence="9 10">
    <name type="scientific">Paludibacterium purpuratum</name>
    <dbReference type="NCBI Taxonomy" id="1144873"/>
    <lineage>
        <taxon>Bacteria</taxon>
        <taxon>Pseudomonadati</taxon>
        <taxon>Pseudomonadota</taxon>
        <taxon>Betaproteobacteria</taxon>
        <taxon>Neisseriales</taxon>
        <taxon>Chromobacteriaceae</taxon>
        <taxon>Paludibacterium</taxon>
    </lineage>
</organism>
<dbReference type="NCBIfam" id="NF005413">
    <property type="entry name" value="PRK06986.1"/>
    <property type="match status" value="1"/>
</dbReference>
<dbReference type="GO" id="GO:0006352">
    <property type="term" value="P:DNA-templated transcription initiation"/>
    <property type="evidence" value="ECO:0007669"/>
    <property type="project" value="UniProtKB-UniRule"/>
</dbReference>
<dbReference type="Pfam" id="PF04542">
    <property type="entry name" value="Sigma70_r2"/>
    <property type="match status" value="1"/>
</dbReference>
<feature type="DNA-binding region" description="H-T-H motif" evidence="6">
    <location>
        <begin position="218"/>
        <end position="237"/>
    </location>
</feature>
<accession>A0A4R7BD72</accession>
<dbReference type="GO" id="GO:0003677">
    <property type="term" value="F:DNA binding"/>
    <property type="evidence" value="ECO:0007669"/>
    <property type="project" value="UniProtKB-UniRule"/>
</dbReference>
<dbReference type="InterPro" id="IPR012845">
    <property type="entry name" value="RNA_pol_sigma_FliA_WhiG"/>
</dbReference>
<evidence type="ECO:0000256" key="6">
    <source>
        <dbReference type="HAMAP-Rule" id="MF_00962"/>
    </source>
</evidence>
<dbReference type="GO" id="GO:0016987">
    <property type="term" value="F:sigma factor activity"/>
    <property type="evidence" value="ECO:0007669"/>
    <property type="project" value="UniProtKB-UniRule"/>
</dbReference>
<name>A0A4R7BD72_9NEIS</name>
<reference evidence="9 10" key="1">
    <citation type="submission" date="2019-03" db="EMBL/GenBank/DDBJ databases">
        <title>Genomic Encyclopedia of Type Strains, Phase III (KMG-III): the genomes of soil and plant-associated and newly described type strains.</title>
        <authorList>
            <person name="Whitman W."/>
        </authorList>
    </citation>
    <scope>NUCLEOTIDE SEQUENCE [LARGE SCALE GENOMIC DNA]</scope>
    <source>
        <strain evidence="9 10">CECT 8976</strain>
    </source>
</reference>
<feature type="short sequence motif" description="Interaction with polymerase core subunit RpoC" evidence="6">
    <location>
        <begin position="52"/>
        <end position="55"/>
    </location>
</feature>
<dbReference type="InterPro" id="IPR007630">
    <property type="entry name" value="RNA_pol_sigma70_r4"/>
</dbReference>
<evidence type="ECO:0000256" key="2">
    <source>
        <dbReference type="ARBA" id="ARBA00023015"/>
    </source>
</evidence>
<dbReference type="HAMAP" id="MF_00962">
    <property type="entry name" value="Sigma70_FliA"/>
    <property type="match status" value="1"/>
</dbReference>
<evidence type="ECO:0000313" key="9">
    <source>
        <dbReference type="EMBL" id="TDR82663.1"/>
    </source>
</evidence>
<feature type="region of interest" description="Sigma-70 factor domain-2" evidence="6">
    <location>
        <begin position="25"/>
        <end position="97"/>
    </location>
</feature>
<evidence type="ECO:0000259" key="8">
    <source>
        <dbReference type="PROSITE" id="PS00716"/>
    </source>
</evidence>
<evidence type="ECO:0000256" key="5">
    <source>
        <dbReference type="ARBA" id="ARBA00023163"/>
    </source>
</evidence>
<gene>
    <name evidence="6" type="primary">fliA</name>
    <name evidence="9" type="ORF">DFP86_10152</name>
</gene>
<keyword evidence="10" id="KW-1185">Reference proteome</keyword>
<dbReference type="CDD" id="cd06171">
    <property type="entry name" value="Sigma70_r4"/>
    <property type="match status" value="1"/>
</dbReference>
<dbReference type="Gene3D" id="1.10.1740.10">
    <property type="match status" value="1"/>
</dbReference>
<dbReference type="InterPro" id="IPR007624">
    <property type="entry name" value="RNA_pol_sigma70_r3"/>
</dbReference>
<dbReference type="PROSITE" id="PS00715">
    <property type="entry name" value="SIGMA70_1"/>
    <property type="match status" value="1"/>
</dbReference>
<sequence>MTNQMPSKVVAGYHPNAHGSDLILDITQYAPMVKKIAGILISRLPASIELDDLIQVGIIGLIDAARQFDPSQGVQFETFASQRVRGAMLDELRREDWMPRQTRRHAKQIEETINTLEQRLGRSPIESEIAEEMAMPLADYQELLGECKGLTLLHYEDFTDDDGDPLGGLGNLVDSSSPDPLATLSDDDFRQSLIEGIKLLPERDQLLMALYYEQELNLKEIGAVLGVSESRVSQLHSQAIVRLRAKLKDWL</sequence>
<comment type="function">
    <text evidence="6">Sigma factors are initiation factors that promote the attachment of RNA polymerase to specific initiation sites and are then released. This sigma factor controls the expression of flagella-related genes.</text>
</comment>
<dbReference type="PRINTS" id="PR00046">
    <property type="entry name" value="SIGMA70FCT"/>
</dbReference>
<evidence type="ECO:0000256" key="3">
    <source>
        <dbReference type="ARBA" id="ARBA00023082"/>
    </source>
</evidence>
<dbReference type="SUPFAM" id="SSF88946">
    <property type="entry name" value="Sigma2 domain of RNA polymerase sigma factors"/>
    <property type="match status" value="1"/>
</dbReference>
<feature type="region of interest" description="Sigma-70 factor domain-4" evidence="6">
    <location>
        <begin position="196"/>
        <end position="244"/>
    </location>
</feature>
<keyword evidence="4 6" id="KW-0238">DNA-binding</keyword>
<dbReference type="PIRSF" id="PIRSF000770">
    <property type="entry name" value="RNA_pol_sigma-SigE/K"/>
    <property type="match status" value="1"/>
</dbReference>
<evidence type="ECO:0000256" key="4">
    <source>
        <dbReference type="ARBA" id="ARBA00023125"/>
    </source>
</evidence>
<dbReference type="EMBL" id="SNZP01000001">
    <property type="protein sequence ID" value="TDR82663.1"/>
    <property type="molecule type" value="Genomic_DNA"/>
</dbReference>
<keyword evidence="1 6" id="KW-0963">Cytoplasm</keyword>
<proteinExistence type="inferred from homology"/>
<dbReference type="RefSeq" id="WP_279526880.1">
    <property type="nucleotide sequence ID" value="NZ_SNZP01000001.1"/>
</dbReference>
<protein>
    <recommendedName>
        <fullName evidence="6">RNA polymerase sigma factor FliA</fullName>
    </recommendedName>
    <alternativeName>
        <fullName evidence="6">RNA polymerase sigma factor for flagellar operon</fullName>
    </alternativeName>
    <alternativeName>
        <fullName evidence="6">Sigma F</fullName>
    </alternativeName>
    <alternativeName>
        <fullName evidence="6">Sigma-28</fullName>
    </alternativeName>
</protein>
<dbReference type="GO" id="GO:0005737">
    <property type="term" value="C:cytoplasm"/>
    <property type="evidence" value="ECO:0007669"/>
    <property type="project" value="UniProtKB-SubCell"/>
</dbReference>
<evidence type="ECO:0000259" key="7">
    <source>
        <dbReference type="PROSITE" id="PS00715"/>
    </source>
</evidence>
<dbReference type="PANTHER" id="PTHR30385:SF7">
    <property type="entry name" value="RNA POLYMERASE SIGMA FACTOR FLIA"/>
    <property type="match status" value="1"/>
</dbReference>
<dbReference type="InterPro" id="IPR014284">
    <property type="entry name" value="RNA_pol_sigma-70_dom"/>
</dbReference>
<dbReference type="AlphaFoldDB" id="A0A4R7BD72"/>
<keyword evidence="5 6" id="KW-0804">Transcription</keyword>
<feature type="domain" description="RNA polymerase sigma-70" evidence="7">
    <location>
        <begin position="52"/>
        <end position="65"/>
    </location>
</feature>
<dbReference type="SUPFAM" id="SSF88659">
    <property type="entry name" value="Sigma3 and sigma4 domains of RNA polymerase sigma factors"/>
    <property type="match status" value="2"/>
</dbReference>
<dbReference type="InterPro" id="IPR007627">
    <property type="entry name" value="RNA_pol_sigma70_r2"/>
</dbReference>
<dbReference type="InterPro" id="IPR000943">
    <property type="entry name" value="RNA_pol_sigma70"/>
</dbReference>
<dbReference type="InterPro" id="IPR028617">
    <property type="entry name" value="Sigma70_FliA"/>
</dbReference>
<dbReference type="PROSITE" id="PS00716">
    <property type="entry name" value="SIGMA70_2"/>
    <property type="match status" value="1"/>
</dbReference>
<comment type="caution">
    <text evidence="6">Lacks conserved residue(s) required for the propagation of feature annotation.</text>
</comment>
<dbReference type="NCBIfam" id="TIGR02937">
    <property type="entry name" value="sigma70-ECF"/>
    <property type="match status" value="1"/>
</dbReference>
<dbReference type="Pfam" id="PF04545">
    <property type="entry name" value="Sigma70_r4"/>
    <property type="match status" value="1"/>
</dbReference>
<dbReference type="PANTHER" id="PTHR30385">
    <property type="entry name" value="SIGMA FACTOR F FLAGELLAR"/>
    <property type="match status" value="1"/>
</dbReference>
<comment type="caution">
    <text evidence="9">The sequence shown here is derived from an EMBL/GenBank/DDBJ whole genome shotgun (WGS) entry which is preliminary data.</text>
</comment>
<keyword evidence="2 6" id="KW-0805">Transcription regulation</keyword>
<dbReference type="Pfam" id="PF04539">
    <property type="entry name" value="Sigma70_r3"/>
    <property type="match status" value="1"/>
</dbReference>
<keyword evidence="3 6" id="KW-0731">Sigma factor</keyword>
<comment type="subcellular location">
    <subcellularLocation>
        <location evidence="6">Cytoplasm</location>
    </subcellularLocation>
</comment>
<comment type="similarity">
    <text evidence="6">Belongs to the sigma-70 factor family. FliA subfamily.</text>
</comment>
<feature type="domain" description="RNA polymerase sigma-70" evidence="8">
    <location>
        <begin position="217"/>
        <end position="243"/>
    </location>
</feature>
<dbReference type="NCBIfam" id="TIGR02479">
    <property type="entry name" value="FliA_WhiG"/>
    <property type="match status" value="1"/>
</dbReference>
<evidence type="ECO:0000256" key="1">
    <source>
        <dbReference type="ARBA" id="ARBA00022490"/>
    </source>
</evidence>
<evidence type="ECO:0000313" key="10">
    <source>
        <dbReference type="Proteomes" id="UP000295611"/>
    </source>
</evidence>
<dbReference type="Gene3D" id="1.20.140.160">
    <property type="match status" value="1"/>
</dbReference>
<dbReference type="InterPro" id="IPR013325">
    <property type="entry name" value="RNA_pol_sigma_r2"/>
</dbReference>